<feature type="region of interest" description="Disordered" evidence="5">
    <location>
        <begin position="76"/>
        <end position="108"/>
    </location>
</feature>
<keyword evidence="3 6" id="KW-1133">Transmembrane helix</keyword>
<keyword evidence="2 6" id="KW-0812">Transmembrane</keyword>
<gene>
    <name evidence="8" type="ORF">CRI93_14360</name>
</gene>
<dbReference type="AlphaFoldDB" id="A0A2H3P3R6"/>
<keyword evidence="1" id="KW-1003">Cell membrane</keyword>
<feature type="domain" description="Lipopolysaccharide assembly protein A" evidence="7">
    <location>
        <begin position="29"/>
        <end position="85"/>
    </location>
</feature>
<dbReference type="GO" id="GO:0005886">
    <property type="term" value="C:plasma membrane"/>
    <property type="evidence" value="ECO:0007669"/>
    <property type="project" value="InterPro"/>
</dbReference>
<evidence type="ECO:0000256" key="5">
    <source>
        <dbReference type="SAM" id="MobiDB-lite"/>
    </source>
</evidence>
<accession>A0A2H3P3R6</accession>
<feature type="transmembrane region" description="Helical" evidence="6">
    <location>
        <begin position="47"/>
        <end position="66"/>
    </location>
</feature>
<name>A0A2H3P3R6_9BACT</name>
<proteinExistence type="predicted"/>
<dbReference type="InterPro" id="IPR010445">
    <property type="entry name" value="LapA_dom"/>
</dbReference>
<evidence type="ECO:0000259" key="7">
    <source>
        <dbReference type="Pfam" id="PF06305"/>
    </source>
</evidence>
<dbReference type="EMBL" id="PDEP01000019">
    <property type="protein sequence ID" value="PEN04964.1"/>
    <property type="molecule type" value="Genomic_DNA"/>
</dbReference>
<dbReference type="Pfam" id="PF06305">
    <property type="entry name" value="LapA_dom"/>
    <property type="match status" value="1"/>
</dbReference>
<dbReference type="PANTHER" id="PTHR41335">
    <property type="entry name" value="MEMBRANE PROTEIN-RELATED"/>
    <property type="match status" value="1"/>
</dbReference>
<evidence type="ECO:0000256" key="4">
    <source>
        <dbReference type="ARBA" id="ARBA00023136"/>
    </source>
</evidence>
<evidence type="ECO:0000256" key="2">
    <source>
        <dbReference type="ARBA" id="ARBA00022692"/>
    </source>
</evidence>
<evidence type="ECO:0000256" key="3">
    <source>
        <dbReference type="ARBA" id="ARBA00022989"/>
    </source>
</evidence>
<keyword evidence="4 6" id="KW-0472">Membrane</keyword>
<keyword evidence="9" id="KW-1185">Reference proteome</keyword>
<evidence type="ECO:0000256" key="1">
    <source>
        <dbReference type="ARBA" id="ARBA00022475"/>
    </source>
</evidence>
<evidence type="ECO:0000256" key="6">
    <source>
        <dbReference type="SAM" id="Phobius"/>
    </source>
</evidence>
<comment type="caution">
    <text evidence="8">The sequence shown here is derived from an EMBL/GenBank/DDBJ whole genome shotgun (WGS) entry which is preliminary data.</text>
</comment>
<dbReference type="Proteomes" id="UP000221024">
    <property type="component" value="Unassembled WGS sequence"/>
</dbReference>
<sequence>MPDFATIRTRLSMVGALVLLFVAILFALQNTQPIRVNLLFASTEGSAALVLVSTFIIGVLVGVLALTPSRLRDRRRIKQLENEQRSQRPGQGEASDSSAPGRSDADTK</sequence>
<organism evidence="8 9">
    <name type="scientific">Longimonas halophila</name>
    <dbReference type="NCBI Taxonomy" id="1469170"/>
    <lineage>
        <taxon>Bacteria</taxon>
        <taxon>Pseudomonadati</taxon>
        <taxon>Rhodothermota</taxon>
        <taxon>Rhodothermia</taxon>
        <taxon>Rhodothermales</taxon>
        <taxon>Salisaetaceae</taxon>
        <taxon>Longimonas</taxon>
    </lineage>
</organism>
<dbReference type="PANTHER" id="PTHR41335:SF1">
    <property type="entry name" value="MEMBRANE PROTEIN"/>
    <property type="match status" value="1"/>
</dbReference>
<evidence type="ECO:0000313" key="9">
    <source>
        <dbReference type="Proteomes" id="UP000221024"/>
    </source>
</evidence>
<reference evidence="8 9" key="1">
    <citation type="submission" date="2017-10" db="EMBL/GenBank/DDBJ databases">
        <title>Draft genome of Longimonas halophila.</title>
        <authorList>
            <person name="Goh K.M."/>
            <person name="Shamsir M.S."/>
            <person name="Lim S.W."/>
        </authorList>
    </citation>
    <scope>NUCLEOTIDE SEQUENCE [LARGE SCALE GENOMIC DNA]</scope>
    <source>
        <strain evidence="8 9">KCTC 42399</strain>
    </source>
</reference>
<dbReference type="RefSeq" id="WP_098063339.1">
    <property type="nucleotide sequence ID" value="NZ_PDEP01000019.1"/>
</dbReference>
<evidence type="ECO:0000313" key="8">
    <source>
        <dbReference type="EMBL" id="PEN04964.1"/>
    </source>
</evidence>
<protein>
    <recommendedName>
        <fullName evidence="7">Lipopolysaccharide assembly protein A domain-containing protein</fullName>
    </recommendedName>
</protein>